<feature type="transmembrane region" description="Helical" evidence="1">
    <location>
        <begin position="102"/>
        <end position="122"/>
    </location>
</feature>
<evidence type="ECO:0008006" key="4">
    <source>
        <dbReference type="Google" id="ProtNLM"/>
    </source>
</evidence>
<keyword evidence="1" id="KW-1133">Transmembrane helix</keyword>
<feature type="transmembrane region" description="Helical" evidence="1">
    <location>
        <begin position="45"/>
        <end position="65"/>
    </location>
</feature>
<keyword evidence="1" id="KW-0812">Transmembrane</keyword>
<evidence type="ECO:0000313" key="2">
    <source>
        <dbReference type="EMBL" id="MBB4134681.1"/>
    </source>
</evidence>
<dbReference type="Proteomes" id="UP000551501">
    <property type="component" value="Unassembled WGS sequence"/>
</dbReference>
<feature type="transmembrane region" description="Helical" evidence="1">
    <location>
        <begin position="134"/>
        <end position="156"/>
    </location>
</feature>
<feature type="transmembrane region" description="Helical" evidence="1">
    <location>
        <begin position="21"/>
        <end position="39"/>
    </location>
</feature>
<dbReference type="Pfam" id="PF03729">
    <property type="entry name" value="DUF308"/>
    <property type="match status" value="1"/>
</dbReference>
<feature type="transmembrane region" description="Helical" evidence="1">
    <location>
        <begin position="77"/>
        <end position="96"/>
    </location>
</feature>
<dbReference type="AlphaFoldDB" id="A0A840ET04"/>
<accession>A0A840ET04</accession>
<comment type="caution">
    <text evidence="2">The sequence shown here is derived from an EMBL/GenBank/DDBJ whole genome shotgun (WGS) entry which is preliminary data.</text>
</comment>
<sequence length="187" mass="19334">MTVNSVPSALPDAAVNAVRSFLIATSIVGIAIGVVALVWPGATLLVLAVLFGISLVVMGLVRLFVAFASTAASFGSRMLIAIFGIIVLAAGVISILNPAQSLTLLAIFIGVGWIFAGFQDLLGSRMSTYLMPRWLVIVSGVISVLAGIAMIVLPAFATLGTVIWISAIMLIAVSVVTLLTLPKKRVG</sequence>
<organism evidence="2 3">
    <name type="scientific">Gordonia humi</name>
    <dbReference type="NCBI Taxonomy" id="686429"/>
    <lineage>
        <taxon>Bacteria</taxon>
        <taxon>Bacillati</taxon>
        <taxon>Actinomycetota</taxon>
        <taxon>Actinomycetes</taxon>
        <taxon>Mycobacteriales</taxon>
        <taxon>Gordoniaceae</taxon>
        <taxon>Gordonia</taxon>
    </lineage>
</organism>
<evidence type="ECO:0000256" key="1">
    <source>
        <dbReference type="SAM" id="Phobius"/>
    </source>
</evidence>
<dbReference type="GO" id="GO:0005886">
    <property type="term" value="C:plasma membrane"/>
    <property type="evidence" value="ECO:0007669"/>
    <property type="project" value="TreeGrafter"/>
</dbReference>
<dbReference type="InterPro" id="IPR052712">
    <property type="entry name" value="Acid_resist_chaperone_HdeD"/>
</dbReference>
<dbReference type="PANTHER" id="PTHR34989">
    <property type="entry name" value="PROTEIN HDED"/>
    <property type="match status" value="1"/>
</dbReference>
<evidence type="ECO:0000313" key="3">
    <source>
        <dbReference type="Proteomes" id="UP000551501"/>
    </source>
</evidence>
<dbReference type="RefSeq" id="WP_183369814.1">
    <property type="nucleotide sequence ID" value="NZ_BAABHL010000083.1"/>
</dbReference>
<dbReference type="EMBL" id="JACIFP010000001">
    <property type="protein sequence ID" value="MBB4134681.1"/>
    <property type="molecule type" value="Genomic_DNA"/>
</dbReference>
<protein>
    <recommendedName>
        <fullName evidence="4">DUF308 domain-containing protein</fullName>
    </recommendedName>
</protein>
<keyword evidence="1" id="KW-0472">Membrane</keyword>
<dbReference type="InterPro" id="IPR005325">
    <property type="entry name" value="DUF308_memb"/>
</dbReference>
<reference evidence="2 3" key="1">
    <citation type="submission" date="2020-08" db="EMBL/GenBank/DDBJ databases">
        <title>Sequencing the genomes of 1000 actinobacteria strains.</title>
        <authorList>
            <person name="Klenk H.-P."/>
        </authorList>
    </citation>
    <scope>NUCLEOTIDE SEQUENCE [LARGE SCALE GENOMIC DNA]</scope>
    <source>
        <strain evidence="2 3">DSM 45298</strain>
    </source>
</reference>
<feature type="transmembrane region" description="Helical" evidence="1">
    <location>
        <begin position="162"/>
        <end position="181"/>
    </location>
</feature>
<proteinExistence type="predicted"/>
<gene>
    <name evidence="2" type="ORF">BKA16_001233</name>
</gene>
<name>A0A840ET04_9ACTN</name>
<dbReference type="PANTHER" id="PTHR34989:SF1">
    <property type="entry name" value="PROTEIN HDED"/>
    <property type="match status" value="1"/>
</dbReference>
<keyword evidence="3" id="KW-1185">Reference proteome</keyword>